<evidence type="ECO:0000259" key="2">
    <source>
        <dbReference type="Pfam" id="PF20693"/>
    </source>
</evidence>
<keyword evidence="1" id="KW-0812">Transmembrane</keyword>
<comment type="caution">
    <text evidence="3">The sequence shown here is derived from an EMBL/GenBank/DDBJ whole genome shotgun (WGS) entry which is preliminary data.</text>
</comment>
<feature type="transmembrane region" description="Helical" evidence="1">
    <location>
        <begin position="133"/>
        <end position="153"/>
    </location>
</feature>
<gene>
    <name evidence="3" type="ORF">ACFQ3W_09440</name>
</gene>
<accession>A0ABW3RWL1</accession>
<keyword evidence="1" id="KW-0472">Membrane</keyword>
<feature type="domain" description="YobI-like P-loop NTPase" evidence="2">
    <location>
        <begin position="22"/>
        <end position="404"/>
    </location>
</feature>
<reference evidence="4" key="1">
    <citation type="journal article" date="2019" name="Int. J. Syst. Evol. Microbiol.">
        <title>The Global Catalogue of Microorganisms (GCM) 10K type strain sequencing project: providing services to taxonomists for standard genome sequencing and annotation.</title>
        <authorList>
            <consortium name="The Broad Institute Genomics Platform"/>
            <consortium name="The Broad Institute Genome Sequencing Center for Infectious Disease"/>
            <person name="Wu L."/>
            <person name="Ma J."/>
        </authorList>
    </citation>
    <scope>NUCLEOTIDE SEQUENCE [LARGE SCALE GENOMIC DNA]</scope>
    <source>
        <strain evidence="4">CCUG 59189</strain>
    </source>
</reference>
<dbReference type="InterPro" id="IPR048428">
    <property type="entry name" value="YobI-NTPase"/>
</dbReference>
<dbReference type="RefSeq" id="WP_379318969.1">
    <property type="nucleotide sequence ID" value="NZ_JBHTLM010000005.1"/>
</dbReference>
<organism evidence="3 4">
    <name type="scientific">Paenibacillus puldeungensis</name>
    <dbReference type="NCBI Taxonomy" id="696536"/>
    <lineage>
        <taxon>Bacteria</taxon>
        <taxon>Bacillati</taxon>
        <taxon>Bacillota</taxon>
        <taxon>Bacilli</taxon>
        <taxon>Bacillales</taxon>
        <taxon>Paenibacillaceae</taxon>
        <taxon>Paenibacillus</taxon>
    </lineage>
</organism>
<sequence length="1272" mass="147919">MSERKQIFQKLTPIRNAEIGIYSEAMEFVFENRDLRNVAISGAYSAGKSSVIESYKELHPDKKFIHISLAHFQSAEETAATVDSATNSAPKPETIKESILEGKILNQLIHQISPNRIPQTNFKVKQKVVRKKLVWWVIASIFFILSFLHLFFFSGWKSYANNVSPAWIKTILRLTAENSSPLVSGVICVALAAILLYHIINLQINKGVFKKISANKFTIEIFEGSDDSYFDKYLNEVLYLFDQCAADVIVFEDMDRYNANRIFERLREVNYLVNVQRSKEVDVKPLRFFYLLRDDIFISKDRTKFFDFIIPIVPVVASSNSYDKFIEHLSDNGVLGLFDESFLRGLSLYIDDMRLLKNICNEFSIYDNRLNITELKPDKLMAIIAYKNLFPRDFSELQLGRGFVFTLFDKKEQFIAAKIIQLEAELAAARARLEATKNEHLTSVHELDLVFQEKRSMLSNYSYQQRQTQSQQIETEYTNRKEALENRSAGRQPALEDDITRLESKIARVKNEALQDIITRENIDELFAVTSKNNIGVISDFSDIRGNDYFDLLKYLIRNGYIDEFYADYMTYFYEHSLSRTDKIFLRSVSDQVKKEPVYQLKEPQKILIHLKVSHFDQPEVLNYDLLFFLLQKFAVNETTIPYLTATPTFPTIEAGITKEQQCLMAMVQQILSTKDYFFLQSVFIDIQDEKLNLLVNFLNSARKDCLTNILIRKTDFAGGCRDDFVFRTLIITPDRDLTNDDEFTNALSAFVSNHPFIFDRASVEENRLKAMFGEDVRKNLLIVSLIERFKLLKIRFCSIDYQTTDTKLFDEVYSNNLYKLSFSNIAHLLKVKYDLTESDDLKYKNYTLISARPDSPLAVYVESEIDCYIEEVLMHCDKRIEDDETAAKAILNNDEISTENKTAYISVLKTEIQALSDVEEESLWKQLITSNLVTHTEENIINYFVQCGNSLTDDLVQFIDADEQTYNFSKVRNQYDKETQRAFFKAIVRCDSLSDAHYEQFLATLEWHYKNGFDVEDISGKKMDILVDNNVIRMGEANLTFIRATYPDNLIQYIIVNIEEYCDLIVASELFNSDEAIELLVEHISDEFKLRLIENIEDEFTAINSAYTDAVKSYIILNKFRKEDLPYFVSHYKTEGEKTKAAIISKTMDWLETPLTEPLPISRELFEDIISSDRSMTSEEKSTLFWCLLPTLDKAQCKHYLSQLGLDDDFLSLFEQKRPKILINDTNKRILEEFQSKYWITKFEVDDRDGNYYRAYGRRVLTGPEKDDVMD</sequence>
<keyword evidence="1" id="KW-1133">Transmembrane helix</keyword>
<dbReference type="Proteomes" id="UP001597262">
    <property type="component" value="Unassembled WGS sequence"/>
</dbReference>
<dbReference type="EMBL" id="JBHTLM010000005">
    <property type="protein sequence ID" value="MFD1176521.1"/>
    <property type="molecule type" value="Genomic_DNA"/>
</dbReference>
<evidence type="ECO:0000313" key="3">
    <source>
        <dbReference type="EMBL" id="MFD1176521.1"/>
    </source>
</evidence>
<dbReference type="Pfam" id="PF20693">
    <property type="entry name" value="YobI-ATPase"/>
    <property type="match status" value="1"/>
</dbReference>
<protein>
    <recommendedName>
        <fullName evidence="2">YobI-like P-loop NTPase domain-containing protein</fullName>
    </recommendedName>
</protein>
<keyword evidence="4" id="KW-1185">Reference proteome</keyword>
<proteinExistence type="predicted"/>
<evidence type="ECO:0000256" key="1">
    <source>
        <dbReference type="SAM" id="Phobius"/>
    </source>
</evidence>
<evidence type="ECO:0000313" key="4">
    <source>
        <dbReference type="Proteomes" id="UP001597262"/>
    </source>
</evidence>
<name>A0ABW3RWL1_9BACL</name>
<feature type="transmembrane region" description="Helical" evidence="1">
    <location>
        <begin position="182"/>
        <end position="200"/>
    </location>
</feature>